<proteinExistence type="predicted"/>
<dbReference type="Proteomes" id="UP001157418">
    <property type="component" value="Unassembled WGS sequence"/>
</dbReference>
<evidence type="ECO:0000313" key="1">
    <source>
        <dbReference type="EMBL" id="CAH1415389.1"/>
    </source>
</evidence>
<gene>
    <name evidence="1" type="ORF">LVIROSA_LOCUS3242</name>
</gene>
<accession>A0AAU9LIJ6</accession>
<dbReference type="AlphaFoldDB" id="A0AAU9LIJ6"/>
<keyword evidence="2" id="KW-1185">Reference proteome</keyword>
<dbReference type="InterPro" id="IPR038920">
    <property type="entry name" value="At3g05675-like"/>
</dbReference>
<sequence>MWMVCSRGFNLKPVSLGFNPVQCVCVSEKNQLCPKNTKSRKPSTPKSSPVYPFLLHLQYRVRLPPFCKAATAPSPSTSGSLASPASASICRKHEIDTLSDPNCGDSIDIYCLDSNYEHHVDLLKRLYLPKDSLLESWNSFHSALGVLELATEFNCHEIIESCVRYLEAVPWEDKEEELILKVVPKLGPLAMPILARVDPVDFSSTKNVFLSAIRFATSIVSPCASFGDELKTSAQEQLEYMLGDDDEEIPLVIADEEVKAESKKGLMNISSSFEKELFCLLSQTEYEVAEKKVMQSLSDLGWICNILSKMDLMKEFVDQWIDLSDRVIGIMEDKILKNGMWDLKLKIIELTGKVLDAVGYGNVIMPAVRRVELVKTWLPYIRKMKPVLDSIGDNESGFPYKMDDDLCQSIEGAIVALLSALPSNDQADILADWMSGEQEEVRYPDLSEAFEIWCYRTKSAKRRLVEGLDRLGKSKTTVSL</sequence>
<comment type="caution">
    <text evidence="1">The sequence shown here is derived from an EMBL/GenBank/DDBJ whole genome shotgun (WGS) entry which is preliminary data.</text>
</comment>
<dbReference type="PANTHER" id="PTHR31060:SF7">
    <property type="entry name" value="OS06G0129200 PROTEIN"/>
    <property type="match status" value="1"/>
</dbReference>
<protein>
    <recommendedName>
        <fullName evidence="3">BTB/POZ domain-containing protein At3g05675-like</fullName>
    </recommendedName>
</protein>
<evidence type="ECO:0008006" key="3">
    <source>
        <dbReference type="Google" id="ProtNLM"/>
    </source>
</evidence>
<name>A0AAU9LIJ6_9ASTR</name>
<dbReference type="PANTHER" id="PTHR31060">
    <property type="entry name" value="OSJNBA0011J08.25 PROTEIN-RELATED"/>
    <property type="match status" value="1"/>
</dbReference>
<reference evidence="1 2" key="1">
    <citation type="submission" date="2022-01" db="EMBL/GenBank/DDBJ databases">
        <authorList>
            <person name="Xiong W."/>
            <person name="Schranz E."/>
        </authorList>
    </citation>
    <scope>NUCLEOTIDE SEQUENCE [LARGE SCALE GENOMIC DNA]</scope>
</reference>
<evidence type="ECO:0000313" key="2">
    <source>
        <dbReference type="Proteomes" id="UP001157418"/>
    </source>
</evidence>
<organism evidence="1 2">
    <name type="scientific">Lactuca virosa</name>
    <dbReference type="NCBI Taxonomy" id="75947"/>
    <lineage>
        <taxon>Eukaryota</taxon>
        <taxon>Viridiplantae</taxon>
        <taxon>Streptophyta</taxon>
        <taxon>Embryophyta</taxon>
        <taxon>Tracheophyta</taxon>
        <taxon>Spermatophyta</taxon>
        <taxon>Magnoliopsida</taxon>
        <taxon>eudicotyledons</taxon>
        <taxon>Gunneridae</taxon>
        <taxon>Pentapetalae</taxon>
        <taxon>asterids</taxon>
        <taxon>campanulids</taxon>
        <taxon>Asterales</taxon>
        <taxon>Asteraceae</taxon>
        <taxon>Cichorioideae</taxon>
        <taxon>Cichorieae</taxon>
        <taxon>Lactucinae</taxon>
        <taxon>Lactuca</taxon>
    </lineage>
</organism>
<dbReference type="EMBL" id="CAKMRJ010000001">
    <property type="protein sequence ID" value="CAH1415389.1"/>
    <property type="molecule type" value="Genomic_DNA"/>
</dbReference>